<accession>A0AAV6M6Q6</accession>
<evidence type="ECO:0000313" key="1">
    <source>
        <dbReference type="EMBL" id="KAG6575760.1"/>
    </source>
</evidence>
<evidence type="ECO:0000313" key="2">
    <source>
        <dbReference type="Proteomes" id="UP000685013"/>
    </source>
</evidence>
<comment type="caution">
    <text evidence="1">The sequence shown here is derived from an EMBL/GenBank/DDBJ whole genome shotgun (WGS) entry which is preliminary data.</text>
</comment>
<feature type="non-terminal residue" evidence="1">
    <location>
        <position position="1"/>
    </location>
</feature>
<name>A0AAV6M6Q6_9ROSI</name>
<sequence length="103" mass="11658">MVNEREIISPLLYHHHHHSLFFLSHSHYFPQFFFSSNPKFPFPSPLLVPLLQSIVLLFNFSLSFVLLCVFPSGSLSFPWWVGGLGDFLVVDAGVARSSPGLLK</sequence>
<reference evidence="1 2" key="1">
    <citation type="journal article" date="2021" name="Hortic Res">
        <title>The domestication of Cucurbita argyrosperma as revealed by the genome of its wild relative.</title>
        <authorList>
            <person name="Barrera-Redondo J."/>
            <person name="Sanchez-de la Vega G."/>
            <person name="Aguirre-Liguori J.A."/>
            <person name="Castellanos-Morales G."/>
            <person name="Gutierrez-Guerrero Y.T."/>
            <person name="Aguirre-Dugua X."/>
            <person name="Aguirre-Planter E."/>
            <person name="Tenaillon M.I."/>
            <person name="Lira-Saade R."/>
            <person name="Eguiarte L.E."/>
        </authorList>
    </citation>
    <scope>NUCLEOTIDE SEQUENCE [LARGE SCALE GENOMIC DNA]</scope>
    <source>
        <strain evidence="1">JBR-2021</strain>
    </source>
</reference>
<dbReference type="AlphaFoldDB" id="A0AAV6M6Q6"/>
<gene>
    <name evidence="1" type="ORF">SDJN03_26399</name>
</gene>
<organism evidence="1 2">
    <name type="scientific">Cucurbita argyrosperma subsp. sororia</name>
    <dbReference type="NCBI Taxonomy" id="37648"/>
    <lineage>
        <taxon>Eukaryota</taxon>
        <taxon>Viridiplantae</taxon>
        <taxon>Streptophyta</taxon>
        <taxon>Embryophyta</taxon>
        <taxon>Tracheophyta</taxon>
        <taxon>Spermatophyta</taxon>
        <taxon>Magnoliopsida</taxon>
        <taxon>eudicotyledons</taxon>
        <taxon>Gunneridae</taxon>
        <taxon>Pentapetalae</taxon>
        <taxon>rosids</taxon>
        <taxon>fabids</taxon>
        <taxon>Cucurbitales</taxon>
        <taxon>Cucurbitaceae</taxon>
        <taxon>Cucurbiteae</taxon>
        <taxon>Cucurbita</taxon>
    </lineage>
</organism>
<dbReference type="EMBL" id="JAGKQH010000017">
    <property type="protein sequence ID" value="KAG6575760.1"/>
    <property type="molecule type" value="Genomic_DNA"/>
</dbReference>
<evidence type="ECO:0008006" key="3">
    <source>
        <dbReference type="Google" id="ProtNLM"/>
    </source>
</evidence>
<dbReference type="Proteomes" id="UP000685013">
    <property type="component" value="Chromosome 17"/>
</dbReference>
<proteinExistence type="predicted"/>
<keyword evidence="2" id="KW-1185">Reference proteome</keyword>
<protein>
    <recommendedName>
        <fullName evidence="3">Transmembrane protein</fullName>
    </recommendedName>
</protein>